<evidence type="ECO:0000256" key="1">
    <source>
        <dbReference type="ARBA" id="ARBA00023002"/>
    </source>
</evidence>
<name>A0ABM1T0N5_LIMPO</name>
<dbReference type="InterPro" id="IPR050369">
    <property type="entry name" value="RBOH/FRE"/>
</dbReference>
<accession>A0ABM1T0N5</accession>
<dbReference type="RefSeq" id="XP_022249441.1">
    <property type="nucleotide sequence ID" value="XM_022393733.1"/>
</dbReference>
<dbReference type="Pfam" id="PF08030">
    <property type="entry name" value="NAD_binding_6"/>
    <property type="match status" value="1"/>
</dbReference>
<sequence>MCFRSKDLEELTVESVHFLWMCQELQSLLLFADLLSDFEKQMWEENRPDFIDIQLYLTHEHSKEQMQNLLGKYPNLVHKVCQGHPDWYSLFREWIDLYKGTDVGVFCCGPHALRHQLASLCRKANLCGCKFTYKQESFF</sequence>
<dbReference type="Proteomes" id="UP000694941">
    <property type="component" value="Unplaced"/>
</dbReference>
<dbReference type="PANTHER" id="PTHR11972">
    <property type="entry name" value="NADPH OXIDASE"/>
    <property type="match status" value="1"/>
</dbReference>
<feature type="domain" description="Ferric reductase NAD binding" evidence="2">
    <location>
        <begin position="9"/>
        <end position="121"/>
    </location>
</feature>
<keyword evidence="1" id="KW-0560">Oxidoreductase</keyword>
<protein>
    <submittedName>
        <fullName evidence="4">NADPH oxidase 4-like</fullName>
    </submittedName>
</protein>
<keyword evidence="3" id="KW-1185">Reference proteome</keyword>
<dbReference type="InterPro" id="IPR039261">
    <property type="entry name" value="FNR_nucleotide-bd"/>
</dbReference>
<evidence type="ECO:0000313" key="4">
    <source>
        <dbReference type="RefSeq" id="XP_022249441.1"/>
    </source>
</evidence>
<evidence type="ECO:0000259" key="2">
    <source>
        <dbReference type="Pfam" id="PF08030"/>
    </source>
</evidence>
<dbReference type="PANTHER" id="PTHR11972:SF153">
    <property type="entry name" value="SUPEROXIDE-GENERATING NADPH OXIDASE HEAVY CHAIN SUBUNIT A"/>
    <property type="match status" value="1"/>
</dbReference>
<dbReference type="InterPro" id="IPR013121">
    <property type="entry name" value="Fe_red_NAD-bd_6"/>
</dbReference>
<evidence type="ECO:0000313" key="3">
    <source>
        <dbReference type="Proteomes" id="UP000694941"/>
    </source>
</evidence>
<gene>
    <name evidence="4" type="primary">LOC111087360</name>
</gene>
<organism evidence="3 4">
    <name type="scientific">Limulus polyphemus</name>
    <name type="common">Atlantic horseshoe crab</name>
    <dbReference type="NCBI Taxonomy" id="6850"/>
    <lineage>
        <taxon>Eukaryota</taxon>
        <taxon>Metazoa</taxon>
        <taxon>Ecdysozoa</taxon>
        <taxon>Arthropoda</taxon>
        <taxon>Chelicerata</taxon>
        <taxon>Merostomata</taxon>
        <taxon>Xiphosura</taxon>
        <taxon>Limulidae</taxon>
        <taxon>Limulus</taxon>
    </lineage>
</organism>
<dbReference type="Gene3D" id="3.40.50.80">
    <property type="entry name" value="Nucleotide-binding domain of ferredoxin-NADP reductase (FNR) module"/>
    <property type="match status" value="1"/>
</dbReference>
<proteinExistence type="predicted"/>
<dbReference type="GeneID" id="111087360"/>
<reference evidence="4" key="1">
    <citation type="submission" date="2025-08" db="UniProtKB">
        <authorList>
            <consortium name="RefSeq"/>
        </authorList>
    </citation>
    <scope>IDENTIFICATION</scope>
    <source>
        <tissue evidence="4">Muscle</tissue>
    </source>
</reference>